<dbReference type="GO" id="GO:0003677">
    <property type="term" value="F:DNA binding"/>
    <property type="evidence" value="ECO:0007669"/>
    <property type="project" value="UniProtKB-KW"/>
</dbReference>
<dbReference type="Gene3D" id="1.10.10.10">
    <property type="entry name" value="Winged helix-like DNA-binding domain superfamily/Winged helix DNA-binding domain"/>
    <property type="match status" value="1"/>
</dbReference>
<gene>
    <name evidence="1" type="ORF">EFQ99_05935</name>
</gene>
<dbReference type="InterPro" id="IPR036388">
    <property type="entry name" value="WH-like_DNA-bd_sf"/>
</dbReference>
<dbReference type="AlphaFoldDB" id="A0A432PN89"/>
<protein>
    <submittedName>
        <fullName evidence="1">DNA-binding response regulator</fullName>
    </submittedName>
</protein>
<organism evidence="1 2">
    <name type="scientific">Rhizobium vallis</name>
    <dbReference type="NCBI Taxonomy" id="634290"/>
    <lineage>
        <taxon>Bacteria</taxon>
        <taxon>Pseudomonadati</taxon>
        <taxon>Pseudomonadota</taxon>
        <taxon>Alphaproteobacteria</taxon>
        <taxon>Hyphomicrobiales</taxon>
        <taxon>Rhizobiaceae</taxon>
        <taxon>Rhizobium/Agrobacterium group</taxon>
        <taxon>Rhizobium</taxon>
    </lineage>
</organism>
<dbReference type="Proteomes" id="UP000278823">
    <property type="component" value="Unassembled WGS sequence"/>
</dbReference>
<dbReference type="SUPFAM" id="SSF46894">
    <property type="entry name" value="C-terminal effector domain of the bipartite response regulators"/>
    <property type="match status" value="1"/>
</dbReference>
<name>A0A432PN89_9HYPH</name>
<evidence type="ECO:0000313" key="2">
    <source>
        <dbReference type="Proteomes" id="UP000278823"/>
    </source>
</evidence>
<dbReference type="GO" id="GO:0006355">
    <property type="term" value="P:regulation of DNA-templated transcription"/>
    <property type="evidence" value="ECO:0007669"/>
    <property type="project" value="InterPro"/>
</dbReference>
<accession>A0A432PN89</accession>
<keyword evidence="1" id="KW-0238">DNA-binding</keyword>
<dbReference type="InterPro" id="IPR016032">
    <property type="entry name" value="Sig_transdc_resp-reg_C-effctor"/>
</dbReference>
<proteinExistence type="predicted"/>
<evidence type="ECO:0000313" key="1">
    <source>
        <dbReference type="EMBL" id="RUM25838.1"/>
    </source>
</evidence>
<sequence length="89" mass="9634">MVAPKLDGSANLNDVADSKLTASRSGHEVHENRGLLNRSRKQLMVARGRSDKDIAWVLATVRTHVGSCLAKLECSNRAEVAAQVSKLSH</sequence>
<keyword evidence="2" id="KW-1185">Reference proteome</keyword>
<dbReference type="EMBL" id="RJTH01000002">
    <property type="protein sequence ID" value="RUM25838.1"/>
    <property type="molecule type" value="Genomic_DNA"/>
</dbReference>
<reference evidence="2" key="1">
    <citation type="submission" date="2018-11" db="EMBL/GenBank/DDBJ databases">
        <title>Rhizobium chutanense sp. nov., isolated from root nodules of Phaseolus vulgaris in China.</title>
        <authorList>
            <person name="Huo Y."/>
        </authorList>
    </citation>
    <scope>NUCLEOTIDE SEQUENCE [LARGE SCALE GENOMIC DNA]</scope>
    <source>
        <strain evidence="2">CCBAU 65647</strain>
    </source>
</reference>
<comment type="caution">
    <text evidence="1">The sequence shown here is derived from an EMBL/GenBank/DDBJ whole genome shotgun (WGS) entry which is preliminary data.</text>
</comment>